<feature type="binding site" evidence="8">
    <location>
        <position position="104"/>
    </location>
    <ligand>
        <name>Mn(2+)</name>
        <dbReference type="ChEBI" id="CHEBI:29035"/>
    </ligand>
</feature>
<sequence>MTSISLVLSLLALLNFVCIVFAFDVSPLQDFCVADSTGKALCKDPSTVTPNDFFRSGLHLPGNTSNPYGAAVVTASAATVPGLNGLGLTFMRADLAPNGFFPPHFHSRATELVVVLEGSMEVGFITSYPSYKYYSKILGQGDVFVVPVGLVHNVRNLAKGNSVALVAFNSQNPGITNLPNGLFAAQPEIDSVYLSKAFQLDQAFILQFPIIPFTIRKFSIQFESNQIKLAMSMSMFSTFDALCGEKLGFSLSSRSPAAAKIDDLKKTKGDEGANSSSTAGKDRRTKRAPRFAVEFDGLNCFETIVPY</sequence>
<dbReference type="EMBL" id="PNBA02000007">
    <property type="protein sequence ID" value="KAG6417343.1"/>
    <property type="molecule type" value="Genomic_DNA"/>
</dbReference>
<feature type="binding site" evidence="8">
    <location>
        <position position="106"/>
    </location>
    <ligand>
        <name>Mn(2+)</name>
        <dbReference type="ChEBI" id="CHEBI:29035"/>
    </ligand>
</feature>
<accession>A0A8X8ZUF8</accession>
<keyword evidence="3" id="KW-0052">Apoplast</keyword>
<feature type="chain" id="PRO_5036493870" description="Cupin type-1 domain-containing protein" evidence="11">
    <location>
        <begin position="23"/>
        <end position="307"/>
    </location>
</feature>
<dbReference type="AlphaFoldDB" id="A0A8X8ZUF8"/>
<evidence type="ECO:0000259" key="12">
    <source>
        <dbReference type="SMART" id="SM00835"/>
    </source>
</evidence>
<dbReference type="Pfam" id="PF00190">
    <property type="entry name" value="Cupin_1"/>
    <property type="match status" value="1"/>
</dbReference>
<dbReference type="GO" id="GO:0048046">
    <property type="term" value="C:apoplast"/>
    <property type="evidence" value="ECO:0007669"/>
    <property type="project" value="UniProtKB-SubCell"/>
</dbReference>
<feature type="signal peptide" evidence="11">
    <location>
        <begin position="1"/>
        <end position="22"/>
    </location>
</feature>
<evidence type="ECO:0000256" key="7">
    <source>
        <dbReference type="PIRSR" id="PIRSR601929-1"/>
    </source>
</evidence>
<feature type="compositionally biased region" description="Basic and acidic residues" evidence="10">
    <location>
        <begin position="262"/>
        <end position="271"/>
    </location>
</feature>
<proteinExistence type="inferred from homology"/>
<keyword evidence="14" id="KW-1185">Reference proteome</keyword>
<comment type="subcellular location">
    <subcellularLocation>
        <location evidence="1">Secreted</location>
        <location evidence="1">Extracellular space</location>
        <location evidence="1">Apoplast</location>
    </subcellularLocation>
</comment>
<reference evidence="13" key="2">
    <citation type="submission" date="2020-08" db="EMBL/GenBank/DDBJ databases">
        <title>Plant Genome Project.</title>
        <authorList>
            <person name="Zhang R.-G."/>
        </authorList>
    </citation>
    <scope>NUCLEOTIDE SEQUENCE</scope>
    <source>
        <strain evidence="13">Huo1</strain>
        <tissue evidence="13">Leaf</tissue>
    </source>
</reference>
<protein>
    <recommendedName>
        <fullName evidence="12">Cupin type-1 domain-containing protein</fullName>
    </recommendedName>
</protein>
<feature type="region of interest" description="Disordered" evidence="10">
    <location>
        <begin position="262"/>
        <end position="286"/>
    </location>
</feature>
<keyword evidence="11" id="KW-0732">Signal</keyword>
<dbReference type="InterPro" id="IPR001929">
    <property type="entry name" value="Germin"/>
</dbReference>
<dbReference type="Gene3D" id="2.60.120.10">
    <property type="entry name" value="Jelly Rolls"/>
    <property type="match status" value="1"/>
</dbReference>
<dbReference type="Proteomes" id="UP000298416">
    <property type="component" value="Unassembled WGS sequence"/>
</dbReference>
<organism evidence="13">
    <name type="scientific">Salvia splendens</name>
    <name type="common">Scarlet sage</name>
    <dbReference type="NCBI Taxonomy" id="180675"/>
    <lineage>
        <taxon>Eukaryota</taxon>
        <taxon>Viridiplantae</taxon>
        <taxon>Streptophyta</taxon>
        <taxon>Embryophyta</taxon>
        <taxon>Tracheophyta</taxon>
        <taxon>Spermatophyta</taxon>
        <taxon>Magnoliopsida</taxon>
        <taxon>eudicotyledons</taxon>
        <taxon>Gunneridae</taxon>
        <taxon>Pentapetalae</taxon>
        <taxon>asterids</taxon>
        <taxon>lamiids</taxon>
        <taxon>Lamiales</taxon>
        <taxon>Lamiaceae</taxon>
        <taxon>Nepetoideae</taxon>
        <taxon>Mentheae</taxon>
        <taxon>Salviinae</taxon>
        <taxon>Salvia</taxon>
        <taxon>Salvia subgen. Calosphace</taxon>
        <taxon>core Calosphace</taxon>
    </lineage>
</organism>
<keyword evidence="4" id="KW-0964">Secreted</keyword>
<evidence type="ECO:0000256" key="10">
    <source>
        <dbReference type="SAM" id="MobiDB-lite"/>
    </source>
</evidence>
<reference evidence="13" key="1">
    <citation type="submission" date="2018-01" db="EMBL/GenBank/DDBJ databases">
        <authorList>
            <person name="Mao J.F."/>
        </authorList>
    </citation>
    <scope>NUCLEOTIDE SEQUENCE</scope>
    <source>
        <strain evidence="13">Huo1</strain>
        <tissue evidence="13">Leaf</tissue>
    </source>
</reference>
<evidence type="ECO:0000256" key="1">
    <source>
        <dbReference type="ARBA" id="ARBA00004271"/>
    </source>
</evidence>
<evidence type="ECO:0000256" key="11">
    <source>
        <dbReference type="SAM" id="SignalP"/>
    </source>
</evidence>
<keyword evidence="6 7" id="KW-0464">Manganese</keyword>
<evidence type="ECO:0000256" key="5">
    <source>
        <dbReference type="ARBA" id="ARBA00022723"/>
    </source>
</evidence>
<comment type="similarity">
    <text evidence="2">Belongs to the germin family.</text>
</comment>
<dbReference type="CDD" id="cd02241">
    <property type="entry name" value="cupin_OxOx"/>
    <property type="match status" value="1"/>
</dbReference>
<evidence type="ECO:0000256" key="9">
    <source>
        <dbReference type="PIRSR" id="PIRSR601929-3"/>
    </source>
</evidence>
<feature type="domain" description="Cupin type-1" evidence="12">
    <location>
        <begin position="56"/>
        <end position="206"/>
    </location>
</feature>
<evidence type="ECO:0000256" key="6">
    <source>
        <dbReference type="ARBA" id="ARBA00023211"/>
    </source>
</evidence>
<evidence type="ECO:0000313" key="13">
    <source>
        <dbReference type="EMBL" id="KAG6417343.1"/>
    </source>
</evidence>
<evidence type="ECO:0000256" key="2">
    <source>
        <dbReference type="ARBA" id="ARBA00007456"/>
    </source>
</evidence>
<feature type="binding site" evidence="8">
    <location>
        <position position="152"/>
    </location>
    <ligand>
        <name>Mn(2+)</name>
        <dbReference type="ChEBI" id="CHEBI:29035"/>
    </ligand>
</feature>
<dbReference type="PANTHER" id="PTHR31238">
    <property type="entry name" value="GERMIN-LIKE PROTEIN SUBFAMILY 3 MEMBER 3"/>
    <property type="match status" value="1"/>
</dbReference>
<name>A0A8X8ZUF8_SALSN</name>
<dbReference type="PRINTS" id="PR00325">
    <property type="entry name" value="GERMIN"/>
</dbReference>
<dbReference type="GO" id="GO:0030145">
    <property type="term" value="F:manganese ion binding"/>
    <property type="evidence" value="ECO:0007669"/>
    <property type="project" value="InterPro"/>
</dbReference>
<feature type="binding site" evidence="7">
    <location>
        <position position="106"/>
    </location>
    <ligand>
        <name>oxalate</name>
        <dbReference type="ChEBI" id="CHEBI:30623"/>
    </ligand>
</feature>
<keyword evidence="5 7" id="KW-0479">Metal-binding</keyword>
<dbReference type="SUPFAM" id="SSF51182">
    <property type="entry name" value="RmlC-like cupins"/>
    <property type="match status" value="1"/>
</dbReference>
<comment type="caution">
    <text evidence="13">The sequence shown here is derived from an EMBL/GenBank/DDBJ whole genome shotgun (WGS) entry which is preliminary data.</text>
</comment>
<dbReference type="SMART" id="SM00835">
    <property type="entry name" value="Cupin_1"/>
    <property type="match status" value="1"/>
</dbReference>
<feature type="disulfide bond" evidence="9">
    <location>
        <begin position="32"/>
        <end position="42"/>
    </location>
</feature>
<dbReference type="InterPro" id="IPR014710">
    <property type="entry name" value="RmlC-like_jellyroll"/>
</dbReference>
<feature type="binding site" evidence="8">
    <location>
        <position position="111"/>
    </location>
    <ligand>
        <name>Mn(2+)</name>
        <dbReference type="ChEBI" id="CHEBI:29035"/>
    </ligand>
</feature>
<dbReference type="InterPro" id="IPR011051">
    <property type="entry name" value="RmlC_Cupin_sf"/>
</dbReference>
<evidence type="ECO:0000313" key="14">
    <source>
        <dbReference type="Proteomes" id="UP000298416"/>
    </source>
</evidence>
<gene>
    <name evidence="13" type="ORF">SASPL_119497</name>
</gene>
<keyword evidence="9" id="KW-1015">Disulfide bond</keyword>
<feature type="binding site" evidence="7">
    <location>
        <position position="111"/>
    </location>
    <ligand>
        <name>oxalate</name>
        <dbReference type="ChEBI" id="CHEBI:30623"/>
    </ligand>
</feature>
<evidence type="ECO:0000256" key="3">
    <source>
        <dbReference type="ARBA" id="ARBA00022523"/>
    </source>
</evidence>
<evidence type="ECO:0000256" key="8">
    <source>
        <dbReference type="PIRSR" id="PIRSR601929-2"/>
    </source>
</evidence>
<dbReference type="InterPro" id="IPR006045">
    <property type="entry name" value="Cupin_1"/>
</dbReference>
<evidence type="ECO:0000256" key="4">
    <source>
        <dbReference type="ARBA" id="ARBA00022525"/>
    </source>
</evidence>